<dbReference type="Gene3D" id="3.40.250.10">
    <property type="entry name" value="Rhodanese-like domain"/>
    <property type="match status" value="1"/>
</dbReference>
<accession>A0A6C0D0B1</accession>
<dbReference type="EMBL" id="MN739509">
    <property type="protein sequence ID" value="QHT09339.1"/>
    <property type="molecule type" value="Genomic_DNA"/>
</dbReference>
<sequence>MDNKCKNCFLLNVIHNKKFKNKKLIKDISDNYDIDDLNIKSPSNKTLPIEIHHKIKQKNTWVLYWASNPTEDIILKNDKEAYQNNTNNGVTKTDSKGNLILKLNCPSIYTLDDSTHPRHVHFVLLKDNKWDTSNIHTAYILCDIDYDLMNKYVTEKQHLIINAIDIKGSKYTDNIPNSFYLKMPKTGTKKVKKEVVNKFISKNIKNYSKLSKLLKDKKIKIENLPMIVYCAHKKCDASKKLLKTLMDLGYNNVIDFSGGIEGWFNNVEDSESSSVEDKVIEMDGNKTIMYDGISYTITPDNKVLDDDFKIIGRYVNKKVIFNKSEYKKKHNKLKNISLYDDDEEDDYDDSDKDDENDENDEDDEDNKDDEDNEDDSDDDDDEDDDDDDDDEDDEDDDDDDENDEDDDDDDENDVDDEDDEDDEDDLLLSKSEINKIHKMSKTELRKELKKLKKQLKTGGDPELMQTCGFF</sequence>
<reference evidence="3" key="1">
    <citation type="journal article" date="2020" name="Nature">
        <title>Giant virus diversity and host interactions through global metagenomics.</title>
        <authorList>
            <person name="Schulz F."/>
            <person name="Roux S."/>
            <person name="Paez-Espino D."/>
            <person name="Jungbluth S."/>
            <person name="Walsh D.A."/>
            <person name="Denef V.J."/>
            <person name="McMahon K.D."/>
            <person name="Konstantinidis K.T."/>
            <person name="Eloe-Fadrosh E.A."/>
            <person name="Kyrpides N.C."/>
            <person name="Woyke T."/>
        </authorList>
    </citation>
    <scope>NUCLEOTIDE SEQUENCE</scope>
    <source>
        <strain evidence="3">GVMAG-M-3300023110-24</strain>
    </source>
</reference>
<dbReference type="CDD" id="cd00158">
    <property type="entry name" value="RHOD"/>
    <property type="match status" value="1"/>
</dbReference>
<dbReference type="InterPro" id="IPR001763">
    <property type="entry name" value="Rhodanese-like_dom"/>
</dbReference>
<feature type="domain" description="Rhodanese" evidence="2">
    <location>
        <begin position="227"/>
        <end position="272"/>
    </location>
</feature>
<evidence type="ECO:0000313" key="3">
    <source>
        <dbReference type="EMBL" id="QHT09339.1"/>
    </source>
</evidence>
<protein>
    <recommendedName>
        <fullName evidence="2">Rhodanese domain-containing protein</fullName>
    </recommendedName>
</protein>
<organism evidence="3">
    <name type="scientific">viral metagenome</name>
    <dbReference type="NCBI Taxonomy" id="1070528"/>
    <lineage>
        <taxon>unclassified sequences</taxon>
        <taxon>metagenomes</taxon>
        <taxon>organismal metagenomes</taxon>
    </lineage>
</organism>
<evidence type="ECO:0000256" key="1">
    <source>
        <dbReference type="SAM" id="MobiDB-lite"/>
    </source>
</evidence>
<dbReference type="PROSITE" id="PS50206">
    <property type="entry name" value="RHODANESE_3"/>
    <property type="match status" value="1"/>
</dbReference>
<proteinExistence type="predicted"/>
<dbReference type="InterPro" id="IPR036873">
    <property type="entry name" value="Rhodanese-like_dom_sf"/>
</dbReference>
<evidence type="ECO:0000259" key="2">
    <source>
        <dbReference type="PROSITE" id="PS50206"/>
    </source>
</evidence>
<dbReference type="SUPFAM" id="SSF52821">
    <property type="entry name" value="Rhodanese/Cell cycle control phosphatase"/>
    <property type="match status" value="1"/>
</dbReference>
<dbReference type="AlphaFoldDB" id="A0A6C0D0B1"/>
<feature type="region of interest" description="Disordered" evidence="1">
    <location>
        <begin position="339"/>
        <end position="434"/>
    </location>
</feature>
<name>A0A6C0D0B1_9ZZZZ</name>
<feature type="compositionally biased region" description="Acidic residues" evidence="1">
    <location>
        <begin position="339"/>
        <end position="426"/>
    </location>
</feature>
<dbReference type="Pfam" id="PF00581">
    <property type="entry name" value="Rhodanese"/>
    <property type="match status" value="1"/>
</dbReference>